<dbReference type="InterPro" id="IPR006321">
    <property type="entry name" value="PilT/PilU"/>
</dbReference>
<dbReference type="SMART" id="SM00382">
    <property type="entry name" value="AAA"/>
    <property type="match status" value="1"/>
</dbReference>
<dbReference type="SUPFAM" id="SSF52540">
    <property type="entry name" value="P-loop containing nucleoside triphosphate hydrolases"/>
    <property type="match status" value="1"/>
</dbReference>
<dbReference type="NCBIfam" id="TIGR01420">
    <property type="entry name" value="pilT_fam"/>
    <property type="match status" value="1"/>
</dbReference>
<accession>A0A174H9T4</accession>
<reference evidence="3 4" key="1">
    <citation type="submission" date="2015-09" db="EMBL/GenBank/DDBJ databases">
        <authorList>
            <consortium name="Pathogen Informatics"/>
        </authorList>
    </citation>
    <scope>NUCLEOTIDE SEQUENCE [LARGE SCALE GENOMIC DNA]</scope>
    <source>
        <strain evidence="3 4">2789STDY5834876</strain>
    </source>
</reference>
<dbReference type="InterPro" id="IPR050921">
    <property type="entry name" value="T4SS_GSP_E_ATPase"/>
</dbReference>
<protein>
    <submittedName>
        <fullName evidence="3">Twitching mobility protein</fullName>
    </submittedName>
</protein>
<dbReference type="GO" id="GO:0005524">
    <property type="term" value="F:ATP binding"/>
    <property type="evidence" value="ECO:0007669"/>
    <property type="project" value="InterPro"/>
</dbReference>
<evidence type="ECO:0000259" key="2">
    <source>
        <dbReference type="PROSITE" id="PS00662"/>
    </source>
</evidence>
<dbReference type="GO" id="GO:0016887">
    <property type="term" value="F:ATP hydrolysis activity"/>
    <property type="evidence" value="ECO:0007669"/>
    <property type="project" value="InterPro"/>
</dbReference>
<dbReference type="Proteomes" id="UP000095544">
    <property type="component" value="Unassembled WGS sequence"/>
</dbReference>
<dbReference type="RefSeq" id="WP_050639638.1">
    <property type="nucleotide sequence ID" value="NZ_CABKUE010000007.1"/>
</dbReference>
<evidence type="ECO:0000313" key="4">
    <source>
        <dbReference type="Proteomes" id="UP000095544"/>
    </source>
</evidence>
<evidence type="ECO:0000313" key="3">
    <source>
        <dbReference type="EMBL" id="CUO70137.1"/>
    </source>
</evidence>
<dbReference type="InterPro" id="IPR027417">
    <property type="entry name" value="P-loop_NTPase"/>
</dbReference>
<proteinExistence type="inferred from homology"/>
<dbReference type="PROSITE" id="PS00662">
    <property type="entry name" value="T2SP_E"/>
    <property type="match status" value="1"/>
</dbReference>
<dbReference type="Gene3D" id="3.30.450.90">
    <property type="match status" value="1"/>
</dbReference>
<organism evidence="3 4">
    <name type="scientific">Faecalicatena contorta</name>
    <dbReference type="NCBI Taxonomy" id="39482"/>
    <lineage>
        <taxon>Bacteria</taxon>
        <taxon>Bacillati</taxon>
        <taxon>Bacillota</taxon>
        <taxon>Clostridia</taxon>
        <taxon>Lachnospirales</taxon>
        <taxon>Lachnospiraceae</taxon>
        <taxon>Faecalicatena</taxon>
    </lineage>
</organism>
<sequence>MQDINSIILMARELEVSDVHMSSGMPLLFRIHGRLTQAPVQPTKEETDAMLYGLLSGKQKEALSEGYDIDFALQTSDGNRQRVNVFRQQGEAAATIRLLNSHIPTLEELHMPKKLYELAEEPRGLILVTGPTGSGKSTTLAAMIEHINQLKPVHIITIEDPVEYKYESKQALIHQRETGKDVISFASALRSALREDPDIILVGEMRDYETISAAMTAAETGHLVLSTLHTTGAAQTIDRVIDACPSGSQNQIRTQLAGVLKSVVTQCLMPTADGRGRIAATEMLLGTDAVCNLIRENKTHQMGSVMQAGNASGMHTLNMDLVRLVSQGRITRETASQYTNDKRDLEQYW</sequence>
<dbReference type="EMBL" id="CYZU01000029">
    <property type="protein sequence ID" value="CUO70137.1"/>
    <property type="molecule type" value="Genomic_DNA"/>
</dbReference>
<dbReference type="STRING" id="39482.ERS852491_03015"/>
<dbReference type="Pfam" id="PF00437">
    <property type="entry name" value="T2SSE"/>
    <property type="match status" value="1"/>
</dbReference>
<dbReference type="InterPro" id="IPR003593">
    <property type="entry name" value="AAA+_ATPase"/>
</dbReference>
<dbReference type="AlphaFoldDB" id="A0A174H9T4"/>
<dbReference type="CDD" id="cd01131">
    <property type="entry name" value="PilT"/>
    <property type="match status" value="1"/>
</dbReference>
<evidence type="ECO:0000256" key="1">
    <source>
        <dbReference type="ARBA" id="ARBA00006611"/>
    </source>
</evidence>
<dbReference type="PANTHER" id="PTHR30486">
    <property type="entry name" value="TWITCHING MOTILITY PROTEIN PILT"/>
    <property type="match status" value="1"/>
</dbReference>
<dbReference type="Gene3D" id="3.40.50.300">
    <property type="entry name" value="P-loop containing nucleotide triphosphate hydrolases"/>
    <property type="match status" value="1"/>
</dbReference>
<dbReference type="InterPro" id="IPR001482">
    <property type="entry name" value="T2SS/T4SS_dom"/>
</dbReference>
<feature type="domain" description="Bacterial type II secretion system protein E" evidence="2">
    <location>
        <begin position="193"/>
        <end position="207"/>
    </location>
</feature>
<comment type="similarity">
    <text evidence="1">Belongs to the GSP E family.</text>
</comment>
<name>A0A174H9T4_9FIRM</name>
<dbReference type="OrthoDB" id="9808272at2"/>
<gene>
    <name evidence="3" type="primary">pilT_2</name>
    <name evidence="3" type="ORF">ERS852491_03015</name>
</gene>